<gene>
    <name evidence="1" type="ORF">ACFSUF_14135</name>
</gene>
<protein>
    <submittedName>
        <fullName evidence="1">Uncharacterized protein</fullName>
    </submittedName>
</protein>
<dbReference type="RefSeq" id="WP_377603588.1">
    <property type="nucleotide sequence ID" value="NZ_JBHUME010000008.1"/>
</dbReference>
<name>A0ABW5PGU4_9BACL</name>
<evidence type="ECO:0000313" key="1">
    <source>
        <dbReference type="EMBL" id="MFD2613567.1"/>
    </source>
</evidence>
<keyword evidence="2" id="KW-1185">Reference proteome</keyword>
<sequence>MTTINMVPSNAGEVCDLLEILSKHGVHCSLEFKADHNADPLISLVDEPIAVKYIEGDLMETGDLVEITLGGADFTFSLGDHEFFQLVQGAQVTVLITGPNYAAWFNSQSMPSEAIFELTACNSAFILDDDEFKLIEYVRGLKFDDVLDAVKGILDEAQKAAHNAARCNTKGEEMNYCTFMERTEALQRLATFLGDANRDYRSHINAC</sequence>
<dbReference type="EMBL" id="JBHUME010000008">
    <property type="protein sequence ID" value="MFD2613567.1"/>
    <property type="molecule type" value="Genomic_DNA"/>
</dbReference>
<proteinExistence type="predicted"/>
<dbReference type="Proteomes" id="UP001597541">
    <property type="component" value="Unassembled WGS sequence"/>
</dbReference>
<comment type="caution">
    <text evidence="1">The sequence shown here is derived from an EMBL/GenBank/DDBJ whole genome shotgun (WGS) entry which is preliminary data.</text>
</comment>
<evidence type="ECO:0000313" key="2">
    <source>
        <dbReference type="Proteomes" id="UP001597541"/>
    </source>
</evidence>
<reference evidence="2" key="1">
    <citation type="journal article" date="2019" name="Int. J. Syst. Evol. Microbiol.">
        <title>The Global Catalogue of Microorganisms (GCM) 10K type strain sequencing project: providing services to taxonomists for standard genome sequencing and annotation.</title>
        <authorList>
            <consortium name="The Broad Institute Genomics Platform"/>
            <consortium name="The Broad Institute Genome Sequencing Center for Infectious Disease"/>
            <person name="Wu L."/>
            <person name="Ma J."/>
        </authorList>
    </citation>
    <scope>NUCLEOTIDE SEQUENCE [LARGE SCALE GENOMIC DNA]</scope>
    <source>
        <strain evidence="2">KCTC 3950</strain>
    </source>
</reference>
<organism evidence="1 2">
    <name type="scientific">Paenibacillus gansuensis</name>
    <dbReference type="NCBI Taxonomy" id="306542"/>
    <lineage>
        <taxon>Bacteria</taxon>
        <taxon>Bacillati</taxon>
        <taxon>Bacillota</taxon>
        <taxon>Bacilli</taxon>
        <taxon>Bacillales</taxon>
        <taxon>Paenibacillaceae</taxon>
        <taxon>Paenibacillus</taxon>
    </lineage>
</organism>
<accession>A0ABW5PGU4</accession>